<dbReference type="GO" id="GO:0005829">
    <property type="term" value="C:cytosol"/>
    <property type="evidence" value="ECO:0007669"/>
    <property type="project" value="TreeGrafter"/>
</dbReference>
<comment type="caution">
    <text evidence="2">The sequence shown here is derived from an EMBL/GenBank/DDBJ whole genome shotgun (WGS) entry which is preliminary data.</text>
</comment>
<dbReference type="OrthoDB" id="9777133at2"/>
<dbReference type="Proteomes" id="UP000092508">
    <property type="component" value="Unassembled WGS sequence"/>
</dbReference>
<evidence type="ECO:0000313" key="2">
    <source>
        <dbReference type="EMBL" id="OBX73777.1"/>
    </source>
</evidence>
<dbReference type="NCBIfam" id="NF002542">
    <property type="entry name" value="PRK02101.1-3"/>
    <property type="match status" value="1"/>
</dbReference>
<accession>A0A1B8Q916</accession>
<dbReference type="PANTHER" id="PTHR30283:SF4">
    <property type="entry name" value="PEROXIDE STRESS RESISTANCE PROTEIN YAAA"/>
    <property type="match status" value="1"/>
</dbReference>
<dbReference type="EMBL" id="LZMZ01000051">
    <property type="protein sequence ID" value="OBX73777.1"/>
    <property type="molecule type" value="Genomic_DNA"/>
</dbReference>
<reference evidence="2 3" key="1">
    <citation type="submission" date="2016-06" db="EMBL/GenBank/DDBJ databases">
        <title>Draft genome of Moraxella atlantae CCUG 66109.</title>
        <authorList>
            <person name="Salva-Serra F."/>
            <person name="Engstrom-Jakobsson H."/>
            <person name="Thorell K."/>
            <person name="Gonzales-Siles L."/>
            <person name="Karlsson R."/>
            <person name="Boulund F."/>
            <person name="Engstrand L."/>
            <person name="Kristiansson E."/>
            <person name="Moore E."/>
        </authorList>
    </citation>
    <scope>NUCLEOTIDE SEQUENCE [LARGE SCALE GENOMIC DNA]</scope>
    <source>
        <strain evidence="2 3">CCUG 66109</strain>
    </source>
</reference>
<name>A0A1B8Q916_9GAMM</name>
<dbReference type="AlphaFoldDB" id="A0A1B8Q916"/>
<proteinExistence type="inferred from homology"/>
<protein>
    <recommendedName>
        <fullName evidence="1">UPF0246 protein A9308_00785</fullName>
    </recommendedName>
</protein>
<gene>
    <name evidence="2" type="ORF">A9308_00785</name>
</gene>
<dbReference type="STRING" id="34059.A9308_00785"/>
<organism evidence="2 3">
    <name type="scientific">Faucicola atlantae</name>
    <dbReference type="NCBI Taxonomy" id="34059"/>
    <lineage>
        <taxon>Bacteria</taxon>
        <taxon>Pseudomonadati</taxon>
        <taxon>Pseudomonadota</taxon>
        <taxon>Gammaproteobacteria</taxon>
        <taxon>Moraxellales</taxon>
        <taxon>Moraxellaceae</taxon>
        <taxon>Faucicola</taxon>
    </lineage>
</organism>
<dbReference type="HAMAP" id="MF_00652">
    <property type="entry name" value="UPF0246"/>
    <property type="match status" value="1"/>
</dbReference>
<evidence type="ECO:0000256" key="1">
    <source>
        <dbReference type="HAMAP-Rule" id="MF_00652"/>
    </source>
</evidence>
<sequence>MYFLLSPAKNLDETCTLPPVVESYLQHAPLADHQPTLMPQACALMALLKPLDPVDLMALLGISHKLAATNAERNQRWAWDDGRPFTLDHAKPALYLFAGDVYQGLDANSLSLAAVEYLQRHLGILSGLYGVLKPLDFIMPYRLEMGSKLANARGNNLYEFWGNQIGDTLAKRMAQNGDTVLINLASNEYFKAVKSASLSQTVITPRFEDGKNGTYKVISFYTKHARGLMMRYAACHQLKNPEELQNFDLDGYYFVPEASSKTQFVFRREHD</sequence>
<dbReference type="GO" id="GO:0033194">
    <property type="term" value="P:response to hydroperoxide"/>
    <property type="evidence" value="ECO:0007669"/>
    <property type="project" value="TreeGrafter"/>
</dbReference>
<comment type="similarity">
    <text evidence="1">Belongs to the UPF0246 family.</text>
</comment>
<dbReference type="PANTHER" id="PTHR30283">
    <property type="entry name" value="PEROXIDE STRESS RESPONSE PROTEIN YAAA"/>
    <property type="match status" value="1"/>
</dbReference>
<dbReference type="Pfam" id="PF03883">
    <property type="entry name" value="H2O2_YaaD"/>
    <property type="match status" value="1"/>
</dbReference>
<dbReference type="RefSeq" id="WP_067238620.1">
    <property type="nucleotide sequence ID" value="NZ_LZMZ01000051.1"/>
</dbReference>
<evidence type="ECO:0000313" key="3">
    <source>
        <dbReference type="Proteomes" id="UP000092508"/>
    </source>
</evidence>
<dbReference type="InterPro" id="IPR005583">
    <property type="entry name" value="YaaA"/>
</dbReference>